<dbReference type="Pfam" id="PF11755">
    <property type="entry name" value="DUF3311"/>
    <property type="match status" value="1"/>
</dbReference>
<protein>
    <submittedName>
        <fullName evidence="3">DUF3311 domain-containing protein</fullName>
    </submittedName>
</protein>
<comment type="caution">
    <text evidence="3">The sequence shown here is derived from an EMBL/GenBank/DDBJ whole genome shotgun (WGS) entry which is preliminary data.</text>
</comment>
<feature type="region of interest" description="Disordered" evidence="1">
    <location>
        <begin position="68"/>
        <end position="88"/>
    </location>
</feature>
<keyword evidence="4" id="KW-1185">Reference proteome</keyword>
<accession>A0ABN2DK88</accession>
<dbReference type="Proteomes" id="UP001501470">
    <property type="component" value="Unassembled WGS sequence"/>
</dbReference>
<feature type="transmembrane region" description="Helical" evidence="2">
    <location>
        <begin position="42"/>
        <end position="64"/>
    </location>
</feature>
<evidence type="ECO:0000256" key="1">
    <source>
        <dbReference type="SAM" id="MobiDB-lite"/>
    </source>
</evidence>
<dbReference type="EMBL" id="BAAAQD010000093">
    <property type="protein sequence ID" value="GAA1579227.1"/>
    <property type="molecule type" value="Genomic_DNA"/>
</dbReference>
<feature type="transmembrane region" description="Helical" evidence="2">
    <location>
        <begin position="12"/>
        <end position="30"/>
    </location>
</feature>
<sequence>MARFRKAIRVAAYTGLTLPLVAILWVPLYARTTPRLAGLPFFYWFQFAWIFLSVALMTASHLLLKRTDPGVRAPGTRPGGHPHPGEHA</sequence>
<reference evidence="3 4" key="1">
    <citation type="journal article" date="2019" name="Int. J. Syst. Evol. Microbiol.">
        <title>The Global Catalogue of Microorganisms (GCM) 10K type strain sequencing project: providing services to taxonomists for standard genome sequencing and annotation.</title>
        <authorList>
            <consortium name="The Broad Institute Genomics Platform"/>
            <consortium name="The Broad Institute Genome Sequencing Center for Infectious Disease"/>
            <person name="Wu L."/>
            <person name="Ma J."/>
        </authorList>
    </citation>
    <scope>NUCLEOTIDE SEQUENCE [LARGE SCALE GENOMIC DNA]</scope>
    <source>
        <strain evidence="3 4">JCM 15933</strain>
    </source>
</reference>
<evidence type="ECO:0000313" key="3">
    <source>
        <dbReference type="EMBL" id="GAA1579227.1"/>
    </source>
</evidence>
<keyword evidence="2" id="KW-1133">Transmembrane helix</keyword>
<dbReference type="RefSeq" id="WP_344516089.1">
    <property type="nucleotide sequence ID" value="NZ_BAAAQD010000093.1"/>
</dbReference>
<gene>
    <name evidence="3" type="ORF">GCM10009827_120460</name>
</gene>
<name>A0ABN2DK88_9ACTN</name>
<proteinExistence type="predicted"/>
<keyword evidence="2" id="KW-0812">Transmembrane</keyword>
<organism evidence="3 4">
    <name type="scientific">Dactylosporangium maewongense</name>
    <dbReference type="NCBI Taxonomy" id="634393"/>
    <lineage>
        <taxon>Bacteria</taxon>
        <taxon>Bacillati</taxon>
        <taxon>Actinomycetota</taxon>
        <taxon>Actinomycetes</taxon>
        <taxon>Micromonosporales</taxon>
        <taxon>Micromonosporaceae</taxon>
        <taxon>Dactylosporangium</taxon>
    </lineage>
</organism>
<evidence type="ECO:0000313" key="4">
    <source>
        <dbReference type="Proteomes" id="UP001501470"/>
    </source>
</evidence>
<keyword evidence="2" id="KW-0472">Membrane</keyword>
<dbReference type="InterPro" id="IPR021741">
    <property type="entry name" value="DUF3311"/>
</dbReference>
<evidence type="ECO:0000256" key="2">
    <source>
        <dbReference type="SAM" id="Phobius"/>
    </source>
</evidence>